<dbReference type="OrthoDB" id="159246at2"/>
<dbReference type="Gene3D" id="3.90.550.10">
    <property type="entry name" value="Spore Coat Polysaccharide Biosynthesis Protein SpsA, Chain A"/>
    <property type="match status" value="1"/>
</dbReference>
<dbReference type="EMBL" id="RYFI01000001">
    <property type="protein sequence ID" value="RXF75515.1"/>
    <property type="molecule type" value="Genomic_DNA"/>
</dbReference>
<evidence type="ECO:0000313" key="5">
    <source>
        <dbReference type="Proteomes" id="UP000289708"/>
    </source>
</evidence>
<sequence>MTAALVLAGTRKGGDQLAEFAGVSHKALIPVGGEPMLERVVHALKESGRVDRIVVSINRPKLVTMPGVEVIRSARTLSESVIDGLRTTGGPTLITTADHALLEPEWVRYFMDHRPAKDVVIGVARAEIVMAAAPDTKRTFIKLADAAYSGCNLFHLDNVDAEHAIGLWREFEQLRKKPLKMLHKLGPSAILAYAMGRLTVARVIAEVERIGGLTAGVVEMPFGRAAIDVDKPEDLILVRRLVEAA</sequence>
<keyword evidence="5" id="KW-1185">Reference proteome</keyword>
<dbReference type="Pfam" id="PF12804">
    <property type="entry name" value="NTP_transf_3"/>
    <property type="match status" value="1"/>
</dbReference>
<proteinExistence type="predicted"/>
<evidence type="ECO:0000259" key="3">
    <source>
        <dbReference type="Pfam" id="PF12804"/>
    </source>
</evidence>
<dbReference type="Proteomes" id="UP000289708">
    <property type="component" value="Unassembled WGS sequence"/>
</dbReference>
<gene>
    <name evidence="4" type="ORF">EK403_01270</name>
</gene>
<dbReference type="AlphaFoldDB" id="A0A4Q0MPG1"/>
<feature type="domain" description="MobA-like NTP transferase" evidence="3">
    <location>
        <begin position="23"/>
        <end position="126"/>
    </location>
</feature>
<dbReference type="GO" id="GO:0016779">
    <property type="term" value="F:nucleotidyltransferase activity"/>
    <property type="evidence" value="ECO:0007669"/>
    <property type="project" value="TreeGrafter"/>
</dbReference>
<keyword evidence="2" id="KW-0460">Magnesium</keyword>
<evidence type="ECO:0000256" key="1">
    <source>
        <dbReference type="ARBA" id="ARBA00022679"/>
    </source>
</evidence>
<keyword evidence="1" id="KW-0808">Transferase</keyword>
<accession>A0A4Q0MPG1</accession>
<dbReference type="InterPro" id="IPR029044">
    <property type="entry name" value="Nucleotide-diphossugar_trans"/>
</dbReference>
<dbReference type="PANTHER" id="PTHR19136:SF81">
    <property type="entry name" value="MOLYBDENUM COFACTOR GUANYLYLTRANSFERASE"/>
    <property type="match status" value="1"/>
</dbReference>
<name>A0A4Q0MPG1_9HYPH</name>
<evidence type="ECO:0000256" key="2">
    <source>
        <dbReference type="ARBA" id="ARBA00022842"/>
    </source>
</evidence>
<comment type="caution">
    <text evidence="4">The sequence shown here is derived from an EMBL/GenBank/DDBJ whole genome shotgun (WGS) entry which is preliminary data.</text>
</comment>
<dbReference type="SUPFAM" id="SSF53448">
    <property type="entry name" value="Nucleotide-diphospho-sugar transferases"/>
    <property type="match status" value="1"/>
</dbReference>
<organism evidence="4 5">
    <name type="scientific">Hansschlegelia zhihuaiae</name>
    <dbReference type="NCBI Taxonomy" id="405005"/>
    <lineage>
        <taxon>Bacteria</taxon>
        <taxon>Pseudomonadati</taxon>
        <taxon>Pseudomonadota</taxon>
        <taxon>Alphaproteobacteria</taxon>
        <taxon>Hyphomicrobiales</taxon>
        <taxon>Methylopilaceae</taxon>
        <taxon>Hansschlegelia</taxon>
    </lineage>
</organism>
<dbReference type="PANTHER" id="PTHR19136">
    <property type="entry name" value="MOLYBDENUM COFACTOR GUANYLYLTRANSFERASE"/>
    <property type="match status" value="1"/>
</dbReference>
<protein>
    <recommendedName>
        <fullName evidence="3">MobA-like NTP transferase domain-containing protein</fullName>
    </recommendedName>
</protein>
<evidence type="ECO:0000313" key="4">
    <source>
        <dbReference type="EMBL" id="RXF75515.1"/>
    </source>
</evidence>
<reference evidence="4 5" key="1">
    <citation type="submission" date="2018-12" db="EMBL/GenBank/DDBJ databases">
        <title>bacterium Hansschlegelia zhihuaiae S113.</title>
        <authorList>
            <person name="He J."/>
        </authorList>
    </citation>
    <scope>NUCLEOTIDE SEQUENCE [LARGE SCALE GENOMIC DNA]</scope>
    <source>
        <strain evidence="4 5">S 113</strain>
    </source>
</reference>
<dbReference type="RefSeq" id="WP_128775694.1">
    <property type="nucleotide sequence ID" value="NZ_RYFI01000001.1"/>
</dbReference>
<dbReference type="InterPro" id="IPR025877">
    <property type="entry name" value="MobA-like_NTP_Trfase"/>
</dbReference>